<reference evidence="4 5" key="1">
    <citation type="submission" date="2019-09" db="EMBL/GenBank/DDBJ databases">
        <title>Bacillus ochoae sp. nov., Paenibacillus whitsoniae sp. nov., Paenibacillus spiritus sp. nov. Isolated from the Mars Exploration Rover during spacecraft assembly.</title>
        <authorList>
            <person name="Seuylemezian A."/>
            <person name="Vaishampayan P."/>
        </authorList>
    </citation>
    <scope>NUCLEOTIDE SEQUENCE [LARGE SCALE GENOMIC DNA]</scope>
    <source>
        <strain evidence="4 5">MER_111</strain>
    </source>
</reference>
<protein>
    <submittedName>
        <fullName evidence="4">DUF3298 and DUF4163 domain-containing protein</fullName>
    </submittedName>
</protein>
<gene>
    <name evidence="4" type="ORF">F4V43_13165</name>
</gene>
<evidence type="ECO:0000313" key="5">
    <source>
        <dbReference type="Proteomes" id="UP000367750"/>
    </source>
</evidence>
<dbReference type="Proteomes" id="UP000367750">
    <property type="component" value="Unassembled WGS sequence"/>
</dbReference>
<evidence type="ECO:0000259" key="2">
    <source>
        <dbReference type="Pfam" id="PF11738"/>
    </source>
</evidence>
<feature type="domain" description="Deacetylase PdaC" evidence="3">
    <location>
        <begin position="182"/>
        <end position="269"/>
    </location>
</feature>
<evidence type="ECO:0000313" key="4">
    <source>
        <dbReference type="EMBL" id="KAA9002367.1"/>
    </source>
</evidence>
<feature type="domain" description="Copper amine oxidase-like N-terminal" evidence="1">
    <location>
        <begin position="65"/>
        <end position="160"/>
    </location>
</feature>
<evidence type="ECO:0000259" key="1">
    <source>
        <dbReference type="Pfam" id="PF07833"/>
    </source>
</evidence>
<name>A0A5J5G5C9_9BACL</name>
<dbReference type="InterPro" id="IPR037126">
    <property type="entry name" value="PdaC/RsiV-like_sf"/>
</dbReference>
<sequence>MNKNKDTRTGSKWRTQAARWGIGAAAAALLAAGLPAETGLAAPAAAVQKAAQSTVLLKWNGAVTKQQGLYKEGAVWVPVSFLRDTLKLNVTYNKEQQTYQVGSGVRKLTLYVSEYGISPSVNGFFLSEYEGLLQSGKLYVPVGLLTDYMGYQADFSKASGRLNLMPKAQNALAVSSSTYAADKEGAAIHLEYPQISGLNNAAVQQKINETLKQANAAFTAEMNNELAKRGEDERPYEFDSRFLVTYNSNGLLSLVMDQYSYLGGAHGMTYRQGFTFSLKDGKRLLLKDLFGANPNYKKVLNAKAGKELRAMGGYLGGFTGLTTEKYFYLKEGKAVLFFQLYDYTAYAQGFPLVTFDFKELLPPGQSVLGALK</sequence>
<dbReference type="Gene3D" id="3.90.640.20">
    <property type="entry name" value="Heat-shock cognate protein, ATPase"/>
    <property type="match status" value="1"/>
</dbReference>
<comment type="caution">
    <text evidence="4">The sequence shown here is derived from an EMBL/GenBank/DDBJ whole genome shotgun (WGS) entry which is preliminary data.</text>
</comment>
<dbReference type="Gene3D" id="3.30.565.40">
    <property type="entry name" value="Fervidobacterium nodosum Rt17-B1 like"/>
    <property type="match status" value="1"/>
</dbReference>
<dbReference type="InterPro" id="IPR025303">
    <property type="entry name" value="PdaC"/>
</dbReference>
<dbReference type="Pfam" id="PF13739">
    <property type="entry name" value="PdaC"/>
    <property type="match status" value="1"/>
</dbReference>
<keyword evidence="5" id="KW-1185">Reference proteome</keyword>
<dbReference type="RefSeq" id="WP_150458712.1">
    <property type="nucleotide sequence ID" value="NZ_VYKK01000017.1"/>
</dbReference>
<dbReference type="InterPro" id="IPR021729">
    <property type="entry name" value="DUF3298"/>
</dbReference>
<dbReference type="EMBL" id="VYKK01000017">
    <property type="protein sequence ID" value="KAA9002367.1"/>
    <property type="molecule type" value="Genomic_DNA"/>
</dbReference>
<proteinExistence type="predicted"/>
<organism evidence="4 5">
    <name type="scientific">Paenibacillus spiritus</name>
    <dbReference type="NCBI Taxonomy" id="2496557"/>
    <lineage>
        <taxon>Bacteria</taxon>
        <taxon>Bacillati</taxon>
        <taxon>Bacillota</taxon>
        <taxon>Bacilli</taxon>
        <taxon>Bacillales</taxon>
        <taxon>Paenibacillaceae</taxon>
        <taxon>Paenibacillus</taxon>
    </lineage>
</organism>
<feature type="domain" description="DUF3298" evidence="2">
    <location>
        <begin position="287"/>
        <end position="357"/>
    </location>
</feature>
<dbReference type="OrthoDB" id="5637at2"/>
<dbReference type="Pfam" id="PF11738">
    <property type="entry name" value="DUF3298"/>
    <property type="match status" value="1"/>
</dbReference>
<accession>A0A5J5G5C9</accession>
<dbReference type="Pfam" id="PF07833">
    <property type="entry name" value="Cu_amine_oxidN1"/>
    <property type="match status" value="1"/>
</dbReference>
<evidence type="ECO:0000259" key="3">
    <source>
        <dbReference type="Pfam" id="PF13739"/>
    </source>
</evidence>
<dbReference type="InterPro" id="IPR012854">
    <property type="entry name" value="Cu_amine_oxidase-like_N"/>
</dbReference>
<dbReference type="AlphaFoldDB" id="A0A5J5G5C9"/>